<evidence type="ECO:0000256" key="1">
    <source>
        <dbReference type="SAM" id="MobiDB-lite"/>
    </source>
</evidence>
<proteinExistence type="predicted"/>
<dbReference type="Proteomes" id="UP000515550">
    <property type="component" value="Chromosome PVBDA_08"/>
</dbReference>
<reference evidence="2 3" key="1">
    <citation type="submission" date="2020-08" db="EMBL/GenBank/DDBJ databases">
        <authorList>
            <person name="Ramaprasad A."/>
        </authorList>
    </citation>
    <scope>NUCLEOTIDE SEQUENCE [LARGE SCALE GENOMIC DNA]</scope>
</reference>
<accession>A0A6V7S1P6</accession>
<feature type="compositionally biased region" description="Basic residues" evidence="1">
    <location>
        <begin position="378"/>
        <end position="418"/>
    </location>
</feature>
<evidence type="ECO:0000313" key="3">
    <source>
        <dbReference type="Proteomes" id="UP000515550"/>
    </source>
</evidence>
<feature type="region of interest" description="Disordered" evidence="1">
    <location>
        <begin position="378"/>
        <end position="431"/>
    </location>
</feature>
<sequence length="1480" mass="174040">MKENRDMNYTDHNQNKFCNVLSNLKKYCCNTNDTNSLVFSDNSIILNNIRNNKNETSIKHENNINSGYHRNDTLSKARLNNNSISNTYGSYIDDNAFPSLDKNYNEKNININSEIYMHGADRLSHFYENFDYDNAKDKYIFQDVSHVNIGNTPQGEILTKDNTKGVIINEQNINKNINYIPHKNNIIKYEVYRNGNKLNYKNDSGEGNNYKPTQKIYTSMKGDNIVYKNGYINNQEMNIYGNPNFENNQVHFQPIKSNHNTTISNTYNDNKEHKVIDPLIDNLYFDIKSEFNEKENEKSEGIEGRLSKYNGLCNTINESIIIPTNVQPKNISNSVPYLLHLNEKSKPKFVNNSNQTTNKRKKDRIIKIKKKFAALLKNAKKHKKSTPKKGKKKNRKLRLRSSNKKKKYAFKKEKKTRKIRDPNNIKKKSHTKKFKISTNIGRSRKKINIRSKRILPHKRKNKHLKKRRIRFRGKIMPHVENNKIINAMLIKNRENRDKFRHNRINIEKEKKINNIYNGKGITHSNFNKKHNPKNTVRYIKKKKNIIYDETINKDKYLKPIKHLGNEKNETHLELKLINKKDISELHEENKSKTVNNPSINNTIIQCSDNFSVNNNKDTSNLSPKTSTLSSERCTLKRDDLKYLNDGKHTDITDNDENNYKKQNCYDLKLESKHDAIVMHDNKNCNIDSNASSSNNLQEYDEKKIFFELLNILVIKLIKKNFKSPFNNSFSISNENIQGLLFEGSDKNDNDATLNFLKRINATLSIENMEGNGFSIEEEKDKMEKTNANMIRRANKNRVKYNQLEHFSGDMEKIHNDMADRDNYFFPITRKINMRKSKSNDSFFDSKLMKEKETRIKLVSTFLKSDSPMKYKIWKGTNGNKLFKSNIIQQRSLFQKEETYENKIIYVLNSIFFYSNKLKNMLNISIKKGRYPNRHALKIKIFILSLIFLIKKVKEDCFFCDSFYLKQVIILIKEIIENLKPMILNLTNKTEVTKFESVIIKIYFIELCKMSDLLYYLDSITTSNANCLYSSLPSKNIGSFSSKLDNLIKSSENIKYERTNGTSDIICTNDDAKEKETNCQVMNDEEHHKNITNNNYSNDNNVLFKKKKCIYSYKKGSPDTKYYNKHGNVNNYNSYYYLIKRLKFDLKGLVRSGIDNLYNIRLILQYLDRLSYIYKPLNNLEGHINSNNKIDKIIKNINVQKCLFFENNKETILNEEMTRYIKSVMKRLTNLTNHLSEISNLGKFENSFLSKSASSAIEVAKHDNSMGKNIFFLKKKNSLIEKNDKYSYIDETEEFDKINAHLNSIINLKNKNVGALQDYNKHFNVMKKYNQELSLLNELQRNDKLLISDPIDSINISDFSSLLKYYVNTNRCNKKYMDKNKNDGLPKYLRELYMQDPYSLLNFKNNIFDTIPENIYSMEWNPKISVHENANHTSKLKEDTFDMNKYKTTLMQRKTKLKSFSAESIELNKKRNHAIKYFKMY</sequence>
<gene>
    <name evidence="2" type="ORF">PVBDA_0801800</name>
</gene>
<dbReference type="EMBL" id="LR865386">
    <property type="protein sequence ID" value="CAD2090180.1"/>
    <property type="molecule type" value="Genomic_DNA"/>
</dbReference>
<dbReference type="VEuPathDB" id="PlasmoDB:PVBDA_0801800"/>
<evidence type="ECO:0000313" key="2">
    <source>
        <dbReference type="EMBL" id="CAD2090180.1"/>
    </source>
</evidence>
<name>A0A6V7S1P6_PLAVN</name>
<organism evidence="2 3">
    <name type="scientific">Plasmodium vinckei brucechwatti</name>
    <dbReference type="NCBI Taxonomy" id="119398"/>
    <lineage>
        <taxon>Eukaryota</taxon>
        <taxon>Sar</taxon>
        <taxon>Alveolata</taxon>
        <taxon>Apicomplexa</taxon>
        <taxon>Aconoidasida</taxon>
        <taxon>Haemosporida</taxon>
        <taxon>Plasmodiidae</taxon>
        <taxon>Plasmodium</taxon>
        <taxon>Plasmodium (Vinckeia)</taxon>
    </lineage>
</organism>
<protein>
    <submittedName>
        <fullName evidence="2">Uncharacterized protein</fullName>
    </submittedName>
</protein>